<evidence type="ECO:0000256" key="2">
    <source>
        <dbReference type="SAM" id="Phobius"/>
    </source>
</evidence>
<reference evidence="3 4" key="1">
    <citation type="submission" date="2014-04" db="EMBL/GenBank/DDBJ databases">
        <authorList>
            <consortium name="DOE Joint Genome Institute"/>
            <person name="Kuo A."/>
            <person name="Zuccaro A."/>
            <person name="Kohler A."/>
            <person name="Nagy L.G."/>
            <person name="Floudas D."/>
            <person name="Copeland A."/>
            <person name="Barry K.W."/>
            <person name="Cichocki N."/>
            <person name="Veneault-Fourrey C."/>
            <person name="LaButti K."/>
            <person name="Lindquist E.A."/>
            <person name="Lipzen A."/>
            <person name="Lundell T."/>
            <person name="Morin E."/>
            <person name="Murat C."/>
            <person name="Sun H."/>
            <person name="Tunlid A."/>
            <person name="Henrissat B."/>
            <person name="Grigoriev I.V."/>
            <person name="Hibbett D.S."/>
            <person name="Martin F."/>
            <person name="Nordberg H.P."/>
            <person name="Cantor M.N."/>
            <person name="Hua S.X."/>
        </authorList>
    </citation>
    <scope>NUCLEOTIDE SEQUENCE [LARGE SCALE GENOMIC DNA]</scope>
    <source>
        <strain evidence="3 4">MAFF 305830</strain>
    </source>
</reference>
<evidence type="ECO:0000313" key="3">
    <source>
        <dbReference type="EMBL" id="KIM21422.1"/>
    </source>
</evidence>
<evidence type="ECO:0000313" key="4">
    <source>
        <dbReference type="Proteomes" id="UP000054097"/>
    </source>
</evidence>
<feature type="transmembrane region" description="Helical" evidence="2">
    <location>
        <begin position="321"/>
        <end position="344"/>
    </location>
</feature>
<proteinExistence type="predicted"/>
<dbReference type="EMBL" id="KN824383">
    <property type="protein sequence ID" value="KIM21422.1"/>
    <property type="molecule type" value="Genomic_DNA"/>
</dbReference>
<keyword evidence="4" id="KW-1185">Reference proteome</keyword>
<dbReference type="AlphaFoldDB" id="A0A0C2WVK0"/>
<feature type="region of interest" description="Disordered" evidence="1">
    <location>
        <begin position="363"/>
        <end position="382"/>
    </location>
</feature>
<dbReference type="Proteomes" id="UP000054097">
    <property type="component" value="Unassembled WGS sequence"/>
</dbReference>
<keyword evidence="2" id="KW-0472">Membrane</keyword>
<keyword evidence="2" id="KW-1133">Transmembrane helix</keyword>
<name>A0A0C2WVK0_SERVB</name>
<gene>
    <name evidence="3" type="ORF">M408DRAFT_103924</name>
</gene>
<dbReference type="Gene3D" id="2.60.120.260">
    <property type="entry name" value="Galactose-binding domain-like"/>
    <property type="match status" value="1"/>
</dbReference>
<sequence length="481" mass="51611">MPTYAIIDDSDPRLVWNGNWHSLADPVNPRAPHYNGTASVTNDPEATVSFSFQGSLLSVFGTIDTPNTKQYPGATFSVSPNAVLPTRLSSESLLPMIPVGESIVATTHLRLFTTDLMAMGDYKMSIKTDGVWAGGPSFYLDFLVVQIPDEVQNPGDQGLLIVDDDDSRWAYTTSAGEWATGSGSGTYMNTSQLTTMHGGMVTLEFEGTDISVYGSLMANFNSSLPIGYFQVDQGDPYRSMATSLPNFAALRNGSELRHQKVFAASGLSPGQHTLDVVIPAFPTQLAASGVAFIPWALDYAVFGTPPLSSQSSTTPAPSPPVIVGAVLGAISFLAIFSIITILLWRRKRRSLVIVVDDAKTNGGISLTTPLPSPPAPPAVSPRENLRRMFSTHKQRGRGTSQPQNVGSGSSHQSSEVFSVIPESQSGSRTAVQETPRRVPAEGSRNAGGTRFRREVDGGVRLISLPDDVEEKTDIHPPSYHQ</sequence>
<feature type="compositionally biased region" description="Polar residues" evidence="1">
    <location>
        <begin position="397"/>
        <end position="432"/>
    </location>
</feature>
<reference evidence="4" key="2">
    <citation type="submission" date="2015-01" db="EMBL/GenBank/DDBJ databases">
        <title>Evolutionary Origins and Diversification of the Mycorrhizal Mutualists.</title>
        <authorList>
            <consortium name="DOE Joint Genome Institute"/>
            <consortium name="Mycorrhizal Genomics Consortium"/>
            <person name="Kohler A."/>
            <person name="Kuo A."/>
            <person name="Nagy L.G."/>
            <person name="Floudas D."/>
            <person name="Copeland A."/>
            <person name="Barry K.W."/>
            <person name="Cichocki N."/>
            <person name="Veneault-Fourrey C."/>
            <person name="LaButti K."/>
            <person name="Lindquist E.A."/>
            <person name="Lipzen A."/>
            <person name="Lundell T."/>
            <person name="Morin E."/>
            <person name="Murat C."/>
            <person name="Riley R."/>
            <person name="Ohm R."/>
            <person name="Sun H."/>
            <person name="Tunlid A."/>
            <person name="Henrissat B."/>
            <person name="Grigoriev I.V."/>
            <person name="Hibbett D.S."/>
            <person name="Martin F."/>
        </authorList>
    </citation>
    <scope>NUCLEOTIDE SEQUENCE [LARGE SCALE GENOMIC DNA]</scope>
    <source>
        <strain evidence="4">MAFF 305830</strain>
    </source>
</reference>
<organism evidence="3 4">
    <name type="scientific">Serendipita vermifera MAFF 305830</name>
    <dbReference type="NCBI Taxonomy" id="933852"/>
    <lineage>
        <taxon>Eukaryota</taxon>
        <taxon>Fungi</taxon>
        <taxon>Dikarya</taxon>
        <taxon>Basidiomycota</taxon>
        <taxon>Agaricomycotina</taxon>
        <taxon>Agaricomycetes</taxon>
        <taxon>Sebacinales</taxon>
        <taxon>Serendipitaceae</taxon>
        <taxon>Serendipita</taxon>
    </lineage>
</organism>
<feature type="region of interest" description="Disordered" evidence="1">
    <location>
        <begin position="392"/>
        <end position="481"/>
    </location>
</feature>
<protein>
    <submittedName>
        <fullName evidence="3">Uncharacterized protein</fullName>
    </submittedName>
</protein>
<accession>A0A0C2WVK0</accession>
<feature type="compositionally biased region" description="Pro residues" evidence="1">
    <location>
        <begin position="370"/>
        <end position="379"/>
    </location>
</feature>
<dbReference type="STRING" id="933852.A0A0C2WVK0"/>
<dbReference type="OrthoDB" id="3265734at2759"/>
<keyword evidence="2" id="KW-0812">Transmembrane</keyword>
<dbReference type="HOGENOM" id="CLU_534374_0_0_1"/>
<evidence type="ECO:0000256" key="1">
    <source>
        <dbReference type="SAM" id="MobiDB-lite"/>
    </source>
</evidence>